<comment type="caution">
    <text evidence="3">The sequence shown here is derived from an EMBL/GenBank/DDBJ whole genome shotgun (WGS) entry which is preliminary data.</text>
</comment>
<dbReference type="Pfam" id="PF13350">
    <property type="entry name" value="Y_phosphatase3"/>
    <property type="match status" value="1"/>
</dbReference>
<accession>A0A1Q4H5D1</accession>
<evidence type="ECO:0000313" key="4">
    <source>
        <dbReference type="Proteomes" id="UP000191039"/>
    </source>
</evidence>
<gene>
    <name evidence="3" type="ORF">BV510_19765</name>
</gene>
<organism evidence="3 4">
    <name type="scientific">Mycolicibacterium diernhoferi</name>
    <dbReference type="NCBI Taxonomy" id="1801"/>
    <lineage>
        <taxon>Bacteria</taxon>
        <taxon>Bacillati</taxon>
        <taxon>Actinomycetota</taxon>
        <taxon>Actinomycetes</taxon>
        <taxon>Mycobacteriales</taxon>
        <taxon>Mycobacteriaceae</taxon>
        <taxon>Mycolicibacterium</taxon>
    </lineage>
</organism>
<protein>
    <submittedName>
        <fullName evidence="3">Phosphotyrosine protein phosphatase</fullName>
    </submittedName>
</protein>
<dbReference type="SUPFAM" id="SSF52799">
    <property type="entry name" value="(Phosphotyrosine protein) phosphatases II"/>
    <property type="match status" value="1"/>
</dbReference>
<dbReference type="PROSITE" id="PS50056">
    <property type="entry name" value="TYR_PHOSPHATASE_2"/>
    <property type="match status" value="1"/>
</dbReference>
<dbReference type="PANTHER" id="PTHR31126:SF1">
    <property type="entry name" value="TYROSINE SPECIFIC PROTEIN PHOSPHATASES DOMAIN-CONTAINING PROTEIN"/>
    <property type="match status" value="1"/>
</dbReference>
<dbReference type="InterPro" id="IPR026893">
    <property type="entry name" value="Tyr/Ser_Pase_IphP-type"/>
</dbReference>
<name>A0A1Q4H5D1_9MYCO</name>
<feature type="domain" description="Tyrosine specific protein phosphatases" evidence="2">
    <location>
        <begin position="140"/>
        <end position="198"/>
    </location>
</feature>
<dbReference type="InterPro" id="IPR029021">
    <property type="entry name" value="Prot-tyrosine_phosphatase-like"/>
</dbReference>
<dbReference type="Proteomes" id="UP000191039">
    <property type="component" value="Unassembled WGS sequence"/>
</dbReference>
<proteinExistence type="inferred from homology"/>
<sequence length="271" mass="29548">MEHGGGRTVTEVLAGAWNFRDVAESAGIRPGLLFRSSELSRLTEEGRAALLSLGISDVADLRSRRELERRGPGQVPAGVALHHLPFHFEDDSTQEAPHETTFQRVMSESPDGEDVAESAKRYMTEVYEEFPTLTGAQVAVRQVIALLAEGRPVIAHCFAGKDRTGFTVATVLETVGVPRESILTDFLRSNDAIDPLRDSIMESVKARAGEDPEVLTFAEARLTDAVLGVRSEYLEAAHHKLHQTYGSVNGFLDAAGVTDEQIKRLRATLVG</sequence>
<evidence type="ECO:0000256" key="1">
    <source>
        <dbReference type="ARBA" id="ARBA00009580"/>
    </source>
</evidence>
<dbReference type="AlphaFoldDB" id="A0A1Q4H5D1"/>
<dbReference type="EMBL" id="MIJD01000232">
    <property type="protein sequence ID" value="OPE51326.1"/>
    <property type="molecule type" value="Genomic_DNA"/>
</dbReference>
<evidence type="ECO:0000313" key="3">
    <source>
        <dbReference type="EMBL" id="OPE51326.1"/>
    </source>
</evidence>
<dbReference type="Gene3D" id="3.90.190.10">
    <property type="entry name" value="Protein tyrosine phosphatase superfamily"/>
    <property type="match status" value="1"/>
</dbReference>
<comment type="similarity">
    <text evidence="1">Belongs to the protein-tyrosine phosphatase family.</text>
</comment>
<dbReference type="InterPro" id="IPR000387">
    <property type="entry name" value="Tyr_Pase_dom"/>
</dbReference>
<dbReference type="STRING" id="1801.BRW64_26155"/>
<dbReference type="PANTHER" id="PTHR31126">
    <property type="entry name" value="TYROSINE-PROTEIN PHOSPHATASE"/>
    <property type="match status" value="1"/>
</dbReference>
<reference evidence="3 4" key="1">
    <citation type="submission" date="2016-09" db="EMBL/GenBank/DDBJ databases">
        <title>genome sequences of unsequenced Mycobacteria.</title>
        <authorList>
            <person name="Greninger A.L."/>
            <person name="Jerome K.R."/>
            <person name="Mcnair B."/>
            <person name="Wallis C."/>
            <person name="Fang F."/>
        </authorList>
    </citation>
    <scope>NUCLEOTIDE SEQUENCE [LARGE SCALE GENOMIC DNA]</scope>
    <source>
        <strain evidence="3 4">BM1</strain>
    </source>
</reference>
<dbReference type="GO" id="GO:0004721">
    <property type="term" value="F:phosphoprotein phosphatase activity"/>
    <property type="evidence" value="ECO:0007669"/>
    <property type="project" value="InterPro"/>
</dbReference>
<evidence type="ECO:0000259" key="2">
    <source>
        <dbReference type="PROSITE" id="PS50056"/>
    </source>
</evidence>